<evidence type="ECO:0000256" key="17">
    <source>
        <dbReference type="SAM" id="MobiDB-lite"/>
    </source>
</evidence>
<keyword evidence="6 15" id="KW-0808">Transferase</keyword>
<accession>A0A0C3HRU5</accession>
<evidence type="ECO:0000313" key="20">
    <source>
        <dbReference type="Proteomes" id="UP000054321"/>
    </source>
</evidence>
<keyword evidence="20" id="KW-1185">Reference proteome</keyword>
<dbReference type="Gene3D" id="1.10.260.170">
    <property type="match status" value="1"/>
</dbReference>
<evidence type="ECO:0000256" key="11">
    <source>
        <dbReference type="ARBA" id="ARBA00023163"/>
    </source>
</evidence>
<comment type="function">
    <text evidence="1 15">Histone methyltransferase that specifically trimethylates histone H3 to form H3K79me3. This methylation is required for telomere silencing and for the pachytene checkpoint during the meiotic cell cycle by allowing the recruitment of RAD9 to double strand breaks. Nucleosomes are preferred as substrate compared to free histone.</text>
</comment>
<keyword evidence="8" id="KW-0677">Repeat</keyword>
<feature type="region of interest" description="Disordered" evidence="17">
    <location>
        <begin position="1"/>
        <end position="111"/>
    </location>
</feature>
<dbReference type="InterPro" id="IPR025789">
    <property type="entry name" value="DOT1_dom"/>
</dbReference>
<name>A0A0C3HRU5_OIDMZ</name>
<dbReference type="InParanoid" id="A0A0C3HRU5"/>
<dbReference type="AlphaFoldDB" id="A0A0C3HRU5"/>
<feature type="binding site" evidence="16">
    <location>
        <begin position="328"/>
        <end position="337"/>
    </location>
    <ligand>
        <name>S-adenosyl-L-methionine</name>
        <dbReference type="ChEBI" id="CHEBI:59789"/>
    </ligand>
</feature>
<dbReference type="PIRSF" id="PIRSF017570">
    <property type="entry name" value="Histone_H3-K79_MeTrfase"/>
    <property type="match status" value="1"/>
</dbReference>
<dbReference type="OrthoDB" id="443402at2759"/>
<dbReference type="GO" id="GO:0000077">
    <property type="term" value="P:DNA damage checkpoint signaling"/>
    <property type="evidence" value="ECO:0007669"/>
    <property type="project" value="InterPro"/>
</dbReference>
<dbReference type="GO" id="GO:0042393">
    <property type="term" value="F:histone binding"/>
    <property type="evidence" value="ECO:0007669"/>
    <property type="project" value="InterPro"/>
</dbReference>
<dbReference type="GO" id="GO:0000786">
    <property type="term" value="C:nucleosome"/>
    <property type="evidence" value="ECO:0007669"/>
    <property type="project" value="InterPro"/>
</dbReference>
<comment type="catalytic activity">
    <reaction evidence="14 15">
        <text>L-lysyl(79)-[histone H3] + 3 S-adenosyl-L-methionine = N(6),N(6),N(6)-trimethyl-L-lysyl(79)-[histone H3] + 3 S-adenosyl-L-homocysteine + 3 H(+)</text>
        <dbReference type="Rhea" id="RHEA:60328"/>
        <dbReference type="Rhea" id="RHEA-COMP:15549"/>
        <dbReference type="Rhea" id="RHEA-COMP:15552"/>
        <dbReference type="ChEBI" id="CHEBI:15378"/>
        <dbReference type="ChEBI" id="CHEBI:29969"/>
        <dbReference type="ChEBI" id="CHEBI:57856"/>
        <dbReference type="ChEBI" id="CHEBI:59789"/>
        <dbReference type="ChEBI" id="CHEBI:61961"/>
        <dbReference type="EC" id="2.1.1.360"/>
    </reaction>
</comment>
<dbReference type="Pfam" id="PF08123">
    <property type="entry name" value="DOT1"/>
    <property type="match status" value="1"/>
</dbReference>
<feature type="compositionally biased region" description="Polar residues" evidence="17">
    <location>
        <begin position="50"/>
        <end position="61"/>
    </location>
</feature>
<evidence type="ECO:0000256" key="14">
    <source>
        <dbReference type="ARBA" id="ARBA00047770"/>
    </source>
</evidence>
<dbReference type="EC" id="2.1.1.360" evidence="3 15"/>
<dbReference type="Gene3D" id="3.40.50.150">
    <property type="entry name" value="Vaccinia Virus protein VP39"/>
    <property type="match status" value="1"/>
</dbReference>
<evidence type="ECO:0000256" key="6">
    <source>
        <dbReference type="ARBA" id="ARBA00022679"/>
    </source>
</evidence>
<protein>
    <recommendedName>
        <fullName evidence="4 15">Histone-lysine N-methyltransferase, H3 lysine-79 specific</fullName>
        <ecNumber evidence="3 15">2.1.1.360</ecNumber>
    </recommendedName>
    <alternativeName>
        <fullName evidence="13 15">Histone H3-K79 methyltransferase</fullName>
    </alternativeName>
</protein>
<reference evidence="19 20" key="1">
    <citation type="submission" date="2014-04" db="EMBL/GenBank/DDBJ databases">
        <authorList>
            <consortium name="DOE Joint Genome Institute"/>
            <person name="Kuo A."/>
            <person name="Martino E."/>
            <person name="Perotto S."/>
            <person name="Kohler A."/>
            <person name="Nagy L.G."/>
            <person name="Floudas D."/>
            <person name="Copeland A."/>
            <person name="Barry K.W."/>
            <person name="Cichocki N."/>
            <person name="Veneault-Fourrey C."/>
            <person name="LaButti K."/>
            <person name="Lindquist E.A."/>
            <person name="Lipzen A."/>
            <person name="Lundell T."/>
            <person name="Morin E."/>
            <person name="Murat C."/>
            <person name="Sun H."/>
            <person name="Tunlid A."/>
            <person name="Henrissat B."/>
            <person name="Grigoriev I.V."/>
            <person name="Hibbett D.S."/>
            <person name="Martin F."/>
            <person name="Nordberg H.P."/>
            <person name="Cantor M.N."/>
            <person name="Hua S.X."/>
        </authorList>
    </citation>
    <scope>NUCLEOTIDE SEQUENCE [LARGE SCALE GENOMIC DNA]</scope>
    <source>
        <strain evidence="19 20">Zn</strain>
    </source>
</reference>
<dbReference type="GO" id="GO:0000781">
    <property type="term" value="C:chromosome, telomeric region"/>
    <property type="evidence" value="ECO:0007669"/>
    <property type="project" value="GOC"/>
</dbReference>
<evidence type="ECO:0000256" key="13">
    <source>
        <dbReference type="ARBA" id="ARBA00029821"/>
    </source>
</evidence>
<evidence type="ECO:0000256" key="7">
    <source>
        <dbReference type="ARBA" id="ARBA00022691"/>
    </source>
</evidence>
<dbReference type="CDD" id="cd02440">
    <property type="entry name" value="AdoMet_MTases"/>
    <property type="match status" value="1"/>
</dbReference>
<dbReference type="GO" id="GO:0006281">
    <property type="term" value="P:DNA repair"/>
    <property type="evidence" value="ECO:0007669"/>
    <property type="project" value="InterPro"/>
</dbReference>
<dbReference type="GO" id="GO:0032259">
    <property type="term" value="P:methylation"/>
    <property type="evidence" value="ECO:0007669"/>
    <property type="project" value="UniProtKB-KW"/>
</dbReference>
<feature type="domain" description="DOT1" evidence="18">
    <location>
        <begin position="170"/>
        <end position="497"/>
    </location>
</feature>
<dbReference type="GO" id="GO:0031509">
    <property type="term" value="P:subtelomeric heterochromatin formation"/>
    <property type="evidence" value="ECO:0007669"/>
    <property type="project" value="InterPro"/>
</dbReference>
<comment type="similarity">
    <text evidence="15">Belongs to the class I-like SAM-binding methyltransferase superfamily. DOT1 family.</text>
</comment>
<dbReference type="FunFam" id="3.40.50.150:FF:000033">
    <property type="entry name" value="Histone-lysine N-methyltransferase, H3 lysine-79 specific"/>
    <property type="match status" value="1"/>
</dbReference>
<evidence type="ECO:0000256" key="4">
    <source>
        <dbReference type="ARBA" id="ARBA00020987"/>
    </source>
</evidence>
<dbReference type="SUPFAM" id="SSF53335">
    <property type="entry name" value="S-adenosyl-L-methionine-dependent methyltransferases"/>
    <property type="match status" value="1"/>
</dbReference>
<dbReference type="HOGENOM" id="CLU_027287_2_1_1"/>
<feature type="binding site" evidence="16">
    <location>
        <position position="354"/>
    </location>
    <ligand>
        <name>S-adenosyl-L-methionine</name>
        <dbReference type="ChEBI" id="CHEBI:59789"/>
    </ligand>
</feature>
<evidence type="ECO:0000256" key="8">
    <source>
        <dbReference type="ARBA" id="ARBA00022737"/>
    </source>
</evidence>
<evidence type="ECO:0000256" key="9">
    <source>
        <dbReference type="ARBA" id="ARBA00022853"/>
    </source>
</evidence>
<dbReference type="PANTHER" id="PTHR21451">
    <property type="entry name" value="HISTONE H3 METHYLTRANSFERASE"/>
    <property type="match status" value="1"/>
</dbReference>
<evidence type="ECO:0000256" key="5">
    <source>
        <dbReference type="ARBA" id="ARBA00022603"/>
    </source>
</evidence>
<feature type="binding site" evidence="16">
    <location>
        <begin position="390"/>
        <end position="391"/>
    </location>
    <ligand>
        <name>S-adenosyl-L-methionine</name>
        <dbReference type="ChEBI" id="CHEBI:59789"/>
    </ligand>
</feature>
<comment type="subcellular location">
    <subcellularLocation>
        <location evidence="2 15">Nucleus</location>
    </subcellularLocation>
</comment>
<keyword evidence="9 15" id="KW-0156">Chromatin regulator</keyword>
<evidence type="ECO:0000256" key="15">
    <source>
        <dbReference type="PIRNR" id="PIRNR017570"/>
    </source>
</evidence>
<reference evidence="20" key="2">
    <citation type="submission" date="2015-01" db="EMBL/GenBank/DDBJ databases">
        <title>Evolutionary Origins and Diversification of the Mycorrhizal Mutualists.</title>
        <authorList>
            <consortium name="DOE Joint Genome Institute"/>
            <consortium name="Mycorrhizal Genomics Consortium"/>
            <person name="Kohler A."/>
            <person name="Kuo A."/>
            <person name="Nagy L.G."/>
            <person name="Floudas D."/>
            <person name="Copeland A."/>
            <person name="Barry K.W."/>
            <person name="Cichocki N."/>
            <person name="Veneault-Fourrey C."/>
            <person name="LaButti K."/>
            <person name="Lindquist E.A."/>
            <person name="Lipzen A."/>
            <person name="Lundell T."/>
            <person name="Morin E."/>
            <person name="Murat C."/>
            <person name="Riley R."/>
            <person name="Ohm R."/>
            <person name="Sun H."/>
            <person name="Tunlid A."/>
            <person name="Henrissat B."/>
            <person name="Grigoriev I.V."/>
            <person name="Hibbett D.S."/>
            <person name="Martin F."/>
        </authorList>
    </citation>
    <scope>NUCLEOTIDE SEQUENCE [LARGE SCALE GENOMIC DNA]</scope>
    <source>
        <strain evidence="20">Zn</strain>
    </source>
</reference>
<evidence type="ECO:0000256" key="2">
    <source>
        <dbReference type="ARBA" id="ARBA00004123"/>
    </source>
</evidence>
<dbReference type="STRING" id="913774.A0A0C3HRU5"/>
<dbReference type="EMBL" id="KN832872">
    <property type="protein sequence ID" value="KIN04992.1"/>
    <property type="molecule type" value="Genomic_DNA"/>
</dbReference>
<feature type="binding site" evidence="16">
    <location>
        <begin position="305"/>
        <end position="308"/>
    </location>
    <ligand>
        <name>S-adenosyl-L-methionine</name>
        <dbReference type="ChEBI" id="CHEBI:59789"/>
    </ligand>
</feature>
<dbReference type="InterPro" id="IPR021162">
    <property type="entry name" value="Dot1"/>
</dbReference>
<dbReference type="PROSITE" id="PS51569">
    <property type="entry name" value="DOT1"/>
    <property type="match status" value="1"/>
</dbReference>
<keyword evidence="10 15" id="KW-0805">Transcription regulation</keyword>
<evidence type="ECO:0000256" key="10">
    <source>
        <dbReference type="ARBA" id="ARBA00023015"/>
    </source>
</evidence>
<evidence type="ECO:0000256" key="12">
    <source>
        <dbReference type="ARBA" id="ARBA00023242"/>
    </source>
</evidence>
<dbReference type="InterPro" id="IPR030445">
    <property type="entry name" value="H3-K79_meTrfase"/>
</dbReference>
<sequence length="497" mass="56378">MFNFGAKPNSKIAVVPPKIRLEKAAPAKKPQPLPSKIATRPAPRPHEPTRTSSSKIRTSPATPDRLEPRKRKAVRQKSPAQQRIESDSDDDDTVGTPASFDEPSKRHKPSVDVDLKRELRYKQEAYKEHDGVFPIIHAADIASTTRKSKKVTTIEEKNVTVELQYPGASQRERYDLVFGREQIDPAHEIYTIAKTVANVYMTEEEAVLFTDPNTGLIRKLERAMNLLSRKNKDEELLDGFKTAVDNYNKALKVLLNDGSLSKNLDKMHHLPFEMVRLILRQVYDRAVSPQVDILKRTKDNKDNTYGELLAHFVTMIIEETQLKSDQVFVDLGSGVGNVVLQTALEVGCESWGCEMMPNACDLADAQEKEFSARCRLWGIKPGKVRLERDDFTRNVAIHEAIKRADVILVNNEVFSQALNANLVQLFLDVKDKCKIVSLKPLSADSKIKSRTFNDPSNLFEVVQKQYFEDFVSWKHEGGDYYISTKDDTRLQKFSHLG</sequence>
<dbReference type="InterPro" id="IPR029063">
    <property type="entry name" value="SAM-dependent_MTases_sf"/>
</dbReference>
<evidence type="ECO:0000259" key="18">
    <source>
        <dbReference type="PROSITE" id="PS51569"/>
    </source>
</evidence>
<keyword evidence="12 15" id="KW-0539">Nucleus</keyword>
<evidence type="ECO:0000313" key="19">
    <source>
        <dbReference type="EMBL" id="KIN04992.1"/>
    </source>
</evidence>
<proteinExistence type="inferred from homology"/>
<keyword evidence="11 15" id="KW-0804">Transcription</keyword>
<evidence type="ECO:0000256" key="1">
    <source>
        <dbReference type="ARBA" id="ARBA00003482"/>
    </source>
</evidence>
<keyword evidence="7 15" id="KW-0949">S-adenosyl-L-methionine</keyword>
<dbReference type="PANTHER" id="PTHR21451:SF0">
    <property type="entry name" value="HISTONE-LYSINE N-METHYLTRANSFERASE, H3 LYSINE-79 SPECIFIC"/>
    <property type="match status" value="1"/>
</dbReference>
<organism evidence="19 20">
    <name type="scientific">Oidiodendron maius (strain Zn)</name>
    <dbReference type="NCBI Taxonomy" id="913774"/>
    <lineage>
        <taxon>Eukaryota</taxon>
        <taxon>Fungi</taxon>
        <taxon>Dikarya</taxon>
        <taxon>Ascomycota</taxon>
        <taxon>Pezizomycotina</taxon>
        <taxon>Leotiomycetes</taxon>
        <taxon>Leotiomycetes incertae sedis</taxon>
        <taxon>Myxotrichaceae</taxon>
        <taxon>Oidiodendron</taxon>
    </lineage>
</organism>
<dbReference type="GO" id="GO:0140956">
    <property type="term" value="F:histone H3K79 trimethyltransferase activity"/>
    <property type="evidence" value="ECO:0007669"/>
    <property type="project" value="UniProtKB-EC"/>
</dbReference>
<evidence type="ECO:0000256" key="16">
    <source>
        <dbReference type="PIRSR" id="PIRSR017570-1"/>
    </source>
</evidence>
<dbReference type="Proteomes" id="UP000054321">
    <property type="component" value="Unassembled WGS sequence"/>
</dbReference>
<gene>
    <name evidence="19" type="ORF">OIDMADRAFT_192607</name>
</gene>
<dbReference type="GO" id="GO:0005634">
    <property type="term" value="C:nucleus"/>
    <property type="evidence" value="ECO:0007669"/>
    <property type="project" value="UniProtKB-SubCell"/>
</dbReference>
<evidence type="ECO:0000256" key="3">
    <source>
        <dbReference type="ARBA" id="ARBA00012190"/>
    </source>
</evidence>
<keyword evidence="5 15" id="KW-0489">Methyltransferase</keyword>